<dbReference type="EMBL" id="JAUFSA010000001">
    <property type="protein sequence ID" value="MDP7734352.1"/>
    <property type="molecule type" value="Genomic_DNA"/>
</dbReference>
<evidence type="ECO:0000259" key="3">
    <source>
        <dbReference type="Pfam" id="PF12146"/>
    </source>
</evidence>
<evidence type="ECO:0000256" key="1">
    <source>
        <dbReference type="ARBA" id="ARBA00008645"/>
    </source>
</evidence>
<name>A0AAJ1S296_9MYCO</name>
<reference evidence="4 6" key="1">
    <citation type="journal article" date="2019" name="Emerg. Microbes Infect.">
        <title>Comprehensive subspecies identification of 175 nontuberculous mycobacteria species based on 7547 genomic profiles.</title>
        <authorList>
            <person name="Matsumoto Y."/>
            <person name="Kinjo T."/>
            <person name="Motooka D."/>
            <person name="Nabeya D."/>
            <person name="Jung N."/>
            <person name="Uechi K."/>
            <person name="Horii T."/>
            <person name="Iida T."/>
            <person name="Fujita J."/>
            <person name="Nakamura S."/>
        </authorList>
    </citation>
    <scope>NUCLEOTIDE SEQUENCE [LARGE SCALE GENOMIC DNA]</scope>
    <source>
        <strain evidence="4 6">JCM 18565</strain>
    </source>
</reference>
<protein>
    <submittedName>
        <fullName evidence="5">Alpha/beta fold hydrolase</fullName>
    </submittedName>
    <submittedName>
        <fullName evidence="4">Alpha/beta hydrolase</fullName>
    </submittedName>
</protein>
<dbReference type="KEGG" id="mpag:C0J29_18390"/>
<dbReference type="EMBL" id="BLKX01000001">
    <property type="protein sequence ID" value="GFG79927.1"/>
    <property type="molecule type" value="Genomic_DNA"/>
</dbReference>
<comment type="similarity">
    <text evidence="1">Belongs to the AB hydrolase superfamily.</text>
</comment>
<keyword evidence="2 5" id="KW-0378">Hydrolase</keyword>
<dbReference type="Pfam" id="PF12146">
    <property type="entry name" value="Hydrolase_4"/>
    <property type="match status" value="1"/>
</dbReference>
<sequence length="311" mass="33674">MPEDVFFESGGVRCAADFYHPDSDDDLVPCVVMGHGGSGTKRLGLPKYAERFAAAGLAVLAFDYRGFGASAGKPRQVISCARQHDDYRAALRYVRSRRGIDPQRIALWGTSLSGGHVLAVAADDPAVAAVVAQVPLIDGWHRGRGLRERLHWDIAWRTAQFTVAALRDAVNERAGRAPYLVPVVAEPGRIAVFTEPDAKAAFEALGGESVGWRNALAPRMIFDLPHYRNGTAEALHMPVLMCLADRDLQASALFAAKVAARMPNVEIHHYPVGHFDVYLGSRFDEIASTQAEFLRRKLLTNSAAGSGANGS</sequence>
<accession>A0AAJ1S296</accession>
<feature type="domain" description="Serine aminopeptidase S33" evidence="3">
    <location>
        <begin position="32"/>
        <end position="161"/>
    </location>
</feature>
<dbReference type="Proteomes" id="UP000465240">
    <property type="component" value="Unassembled WGS sequence"/>
</dbReference>
<dbReference type="InterPro" id="IPR029058">
    <property type="entry name" value="AB_hydrolase_fold"/>
</dbReference>
<reference evidence="5" key="3">
    <citation type="submission" date="2023-06" db="EMBL/GenBank/DDBJ databases">
        <title>Identification of two novel mycobacterium reveal diversities and complexities of Mycobacterium gordonae clade.</title>
        <authorList>
            <person name="Matsumoto Y."/>
            <person name="Nakamura S."/>
            <person name="Motooka D."/>
            <person name="Fukushima K."/>
        </authorList>
    </citation>
    <scope>NUCLEOTIDE SEQUENCE</scope>
    <source>
        <strain evidence="5">TY812</strain>
    </source>
</reference>
<dbReference type="AlphaFoldDB" id="A0AAJ1S296"/>
<proteinExistence type="inferred from homology"/>
<dbReference type="RefSeq" id="WP_120793151.1">
    <property type="nucleotide sequence ID" value="NZ_BLKX01000001.1"/>
</dbReference>
<evidence type="ECO:0000256" key="2">
    <source>
        <dbReference type="ARBA" id="ARBA00022801"/>
    </source>
</evidence>
<evidence type="ECO:0000313" key="6">
    <source>
        <dbReference type="Proteomes" id="UP000465240"/>
    </source>
</evidence>
<evidence type="ECO:0000313" key="4">
    <source>
        <dbReference type="EMBL" id="GFG79927.1"/>
    </source>
</evidence>
<organism evidence="5 7">
    <name type="scientific">Mycobacterium paragordonae</name>
    <dbReference type="NCBI Taxonomy" id="1389713"/>
    <lineage>
        <taxon>Bacteria</taxon>
        <taxon>Bacillati</taxon>
        <taxon>Actinomycetota</taxon>
        <taxon>Actinomycetes</taxon>
        <taxon>Mycobacteriales</taxon>
        <taxon>Mycobacteriaceae</taxon>
        <taxon>Mycobacterium</taxon>
    </lineage>
</organism>
<dbReference type="Proteomes" id="UP001229081">
    <property type="component" value="Unassembled WGS sequence"/>
</dbReference>
<evidence type="ECO:0000313" key="5">
    <source>
        <dbReference type="EMBL" id="MDP7734352.1"/>
    </source>
</evidence>
<dbReference type="Gene3D" id="1.10.10.800">
    <property type="match status" value="1"/>
</dbReference>
<dbReference type="PANTHER" id="PTHR22946:SF9">
    <property type="entry name" value="POLYKETIDE TRANSFERASE AF380"/>
    <property type="match status" value="1"/>
</dbReference>
<dbReference type="Gene3D" id="3.40.50.1820">
    <property type="entry name" value="alpha/beta hydrolase"/>
    <property type="match status" value="1"/>
</dbReference>
<evidence type="ECO:0000313" key="7">
    <source>
        <dbReference type="Proteomes" id="UP001229081"/>
    </source>
</evidence>
<dbReference type="PANTHER" id="PTHR22946">
    <property type="entry name" value="DIENELACTONE HYDROLASE DOMAIN-CONTAINING PROTEIN-RELATED"/>
    <property type="match status" value="1"/>
</dbReference>
<dbReference type="InterPro" id="IPR022742">
    <property type="entry name" value="Hydrolase_4"/>
</dbReference>
<reference evidence="4" key="2">
    <citation type="submission" date="2020-02" db="EMBL/GenBank/DDBJ databases">
        <authorList>
            <person name="Matsumoto Y."/>
            <person name="Kinjo T."/>
            <person name="Motooka D."/>
            <person name="Nabeya D."/>
            <person name="Jung N."/>
            <person name="Uechi K."/>
            <person name="Horii T."/>
            <person name="Iida T."/>
            <person name="Fujita J."/>
            <person name="Nakamura S."/>
        </authorList>
    </citation>
    <scope>NUCLEOTIDE SEQUENCE</scope>
    <source>
        <strain evidence="4">JCM 18565</strain>
    </source>
</reference>
<comment type="caution">
    <text evidence="5">The sequence shown here is derived from an EMBL/GenBank/DDBJ whole genome shotgun (WGS) entry which is preliminary data.</text>
</comment>
<keyword evidence="6" id="KW-1185">Reference proteome</keyword>
<gene>
    <name evidence="4" type="ORF">MPRG_32030</name>
    <name evidence="5" type="ORF">QXL92_06280</name>
</gene>
<dbReference type="SUPFAM" id="SSF53474">
    <property type="entry name" value="alpha/beta-Hydrolases"/>
    <property type="match status" value="1"/>
</dbReference>
<dbReference type="InterPro" id="IPR050261">
    <property type="entry name" value="FrsA_esterase"/>
</dbReference>
<dbReference type="GO" id="GO:0052689">
    <property type="term" value="F:carboxylic ester hydrolase activity"/>
    <property type="evidence" value="ECO:0007669"/>
    <property type="project" value="UniProtKB-ARBA"/>
</dbReference>